<dbReference type="Proteomes" id="UP001589828">
    <property type="component" value="Unassembled WGS sequence"/>
</dbReference>
<name>A0ABV6L3Z6_9SPHI</name>
<evidence type="ECO:0000259" key="4">
    <source>
        <dbReference type="Pfam" id="PF19904"/>
    </source>
</evidence>
<keyword evidence="2" id="KW-0472">Membrane</keyword>
<accession>A0ABV6L3Z6</accession>
<dbReference type="RefSeq" id="WP_377022047.1">
    <property type="nucleotide sequence ID" value="NZ_JBHLTS010000019.1"/>
</dbReference>
<keyword evidence="2" id="KW-1133">Transmembrane helix</keyword>
<evidence type="ECO:0000313" key="5">
    <source>
        <dbReference type="EMBL" id="MFC0514193.1"/>
    </source>
</evidence>
<evidence type="ECO:0000256" key="1">
    <source>
        <dbReference type="SAM" id="Coils"/>
    </source>
</evidence>
<evidence type="ECO:0000256" key="2">
    <source>
        <dbReference type="SAM" id="Phobius"/>
    </source>
</evidence>
<organism evidence="5 6">
    <name type="scientific">Mucilaginibacter angelicae</name>
    <dbReference type="NCBI Taxonomy" id="869718"/>
    <lineage>
        <taxon>Bacteria</taxon>
        <taxon>Pseudomonadati</taxon>
        <taxon>Bacteroidota</taxon>
        <taxon>Sphingobacteriia</taxon>
        <taxon>Sphingobacteriales</taxon>
        <taxon>Sphingobacteriaceae</taxon>
        <taxon>Mucilaginibacter</taxon>
    </lineage>
</organism>
<dbReference type="Gene3D" id="1.25.40.10">
    <property type="entry name" value="Tetratricopeptide repeat domain"/>
    <property type="match status" value="1"/>
</dbReference>
<gene>
    <name evidence="5" type="ORF">ACFFGT_08285</name>
</gene>
<protein>
    <submittedName>
        <fullName evidence="5">DUF6377 domain-containing protein</fullName>
    </submittedName>
</protein>
<keyword evidence="3" id="KW-0732">Signal</keyword>
<feature type="domain" description="DUF6377" evidence="4">
    <location>
        <begin position="260"/>
        <end position="518"/>
    </location>
</feature>
<comment type="caution">
    <text evidence="5">The sequence shown here is derived from an EMBL/GenBank/DDBJ whole genome shotgun (WGS) entry which is preliminary data.</text>
</comment>
<feature type="coiled-coil region" evidence="1">
    <location>
        <begin position="373"/>
        <end position="439"/>
    </location>
</feature>
<dbReference type="InterPro" id="IPR045957">
    <property type="entry name" value="DUF6377"/>
</dbReference>
<reference evidence="5 6" key="1">
    <citation type="submission" date="2024-09" db="EMBL/GenBank/DDBJ databases">
        <authorList>
            <person name="Sun Q."/>
            <person name="Mori K."/>
        </authorList>
    </citation>
    <scope>NUCLEOTIDE SEQUENCE [LARGE SCALE GENOMIC DNA]</scope>
    <source>
        <strain evidence="5 6">NCAIM B.02415</strain>
    </source>
</reference>
<feature type="signal peptide" evidence="3">
    <location>
        <begin position="1"/>
        <end position="24"/>
    </location>
</feature>
<feature type="chain" id="PRO_5046240767" evidence="3">
    <location>
        <begin position="25"/>
        <end position="564"/>
    </location>
</feature>
<keyword evidence="6" id="KW-1185">Reference proteome</keyword>
<dbReference type="EMBL" id="JBHLTS010000019">
    <property type="protein sequence ID" value="MFC0514193.1"/>
    <property type="molecule type" value="Genomic_DNA"/>
</dbReference>
<proteinExistence type="predicted"/>
<dbReference type="InterPro" id="IPR011990">
    <property type="entry name" value="TPR-like_helical_dom_sf"/>
</dbReference>
<dbReference type="Pfam" id="PF19904">
    <property type="entry name" value="DUF6377"/>
    <property type="match status" value="1"/>
</dbReference>
<dbReference type="SUPFAM" id="SSF48452">
    <property type="entry name" value="TPR-like"/>
    <property type="match status" value="2"/>
</dbReference>
<keyword evidence="1" id="KW-0175">Coiled coil</keyword>
<sequence length="564" mass="65378">MSIRNHIICIIAFCLFLPATPAMASDNVDSLQKVLTHVLENRARYDGQKQQQILKLKETLKSNYASLTERYNNYQQLFNAYKSFIHDSAYVYCKKLNACAYQLKDQNKINYARVNMGFVLVSAGMFKEGLDTLGKVNSKFLTDKQRYEYLFLQVRSYFDLADFDRIGDYYDQYSKAGLMYCDSIMHQNNPDSYEYLSAFGLKALRTHDYKAAVEPYQKLLRFKQTYQDSAINYSCLSFVYHALYRDDLSLPLLIKSAIIDNTHSTKESVALTNLADRIKNNDIETAYNYINKAIDDAVFYGARHREAQISIIMPIIESEQINGIEKQKRSLMIYASIITVLVIIVIIFAFIVSKQLKKLRIADQIIVNKNNDLNEANTSLVKANSHLDNANRKLSQFNVKLDEANMIKDEYIGYFFNIHSDYIEKIDRLKRSIEKKVKEKRYEEVLMALNRLNPGSERENLSHSFDKVFLNIFPGFVQDFNALFDEAHQVHLHEGQLLNSELRIFALIRLGIHDNESIGKILNYSVNTIYTYKTKVKNKSFVPNDEFEDRIMLIKAVKEVSDLA</sequence>
<feature type="transmembrane region" description="Helical" evidence="2">
    <location>
        <begin position="331"/>
        <end position="352"/>
    </location>
</feature>
<evidence type="ECO:0000313" key="6">
    <source>
        <dbReference type="Proteomes" id="UP001589828"/>
    </source>
</evidence>
<evidence type="ECO:0000256" key="3">
    <source>
        <dbReference type="SAM" id="SignalP"/>
    </source>
</evidence>
<keyword evidence="2" id="KW-0812">Transmembrane</keyword>